<accession>A0A8K0TAI0</accession>
<keyword evidence="3" id="KW-1185">Reference proteome</keyword>
<protein>
    <submittedName>
        <fullName evidence="2">Uncharacterized protein</fullName>
    </submittedName>
</protein>
<proteinExistence type="predicted"/>
<evidence type="ECO:0000313" key="3">
    <source>
        <dbReference type="Proteomes" id="UP000813385"/>
    </source>
</evidence>
<gene>
    <name evidence="2" type="ORF">B0T11DRAFT_143287</name>
</gene>
<dbReference type="OrthoDB" id="2922289at2759"/>
<evidence type="ECO:0000313" key="2">
    <source>
        <dbReference type="EMBL" id="KAH7347635.1"/>
    </source>
</evidence>
<dbReference type="AlphaFoldDB" id="A0A8K0TAI0"/>
<sequence length="786" mass="88360">MAHQHDSEDSDSSEGEFAVRTISGVPAQDVHKYPAGMKMRVSTKPTSDQAPEPGFGKEAAISYAMARTLRFDEAKKLFNAWDMLRKVVESHELIIRNRWLQKSKAKRKALLKLAYRGPEMPAEHLPDVAVWLSSQSGEEIARAKDDYFLMPHMNLEDLSRNEPLLLLLNSRGRNPPHVFAHADVAAYSFGAAVNAVRQYYLPDHVMMFRGREEAGDYGMPHNCKDDKEAASWLREGRGMTPGDGFNCLQVQARLYRFLLQCCKEILHEETMDETKISLWKHPAVEEPPALSANKHKDGGRTSLWVTKFESAYRVPGELDVDQLERMVAAQVAQLEDDVWALRDDPEAFASAVREVGEHRLEMLPDKEGKSMGPEGSDSFWEAVITNLIVDRFVALGVWHVTLEKVQKLRRLLQKHVQGNRPPLDLMEPLPADLTAAFYEVWRTLERMEAGPVSTLKTSFPASPPMRGHFVRQSEASGRGAETAVDDKPPAEVTKAEGELKTIMLILRADEKREVVTVGRVLDMAEHLEQREPTARALTTGHVREQLGQLAVMNECLRQLRLFQPWAATFEEGAEAARAAIDVDFVARTRWMGPLSQMSLGQQFAKLGVPTDGRFRYPAGNKATRENVEAMRAAEEALDRFWAAFLGTYEHTLSGRLAEVLVKRERTRTKSKAKNADEGRGEGREMVEVDARGVKVVEALFYSGGGGRSDTNWGDFLNLMSAARFSAERIYGSTWLFRREGDEAAIQILEPHPAGKMSAVMARQIGRRMKRMYGWERGMFVEAAAKA</sequence>
<dbReference type="EMBL" id="JAGPXD010000007">
    <property type="protein sequence ID" value="KAH7347635.1"/>
    <property type="molecule type" value="Genomic_DNA"/>
</dbReference>
<name>A0A8K0TAI0_9PEZI</name>
<dbReference type="PANTHER" id="PTHR40788:SF2">
    <property type="entry name" value="CLR5 DOMAIN-CONTAINING PROTEIN"/>
    <property type="match status" value="1"/>
</dbReference>
<evidence type="ECO:0000256" key="1">
    <source>
        <dbReference type="SAM" id="MobiDB-lite"/>
    </source>
</evidence>
<organism evidence="2 3">
    <name type="scientific">Plectosphaerella cucumerina</name>
    <dbReference type="NCBI Taxonomy" id="40658"/>
    <lineage>
        <taxon>Eukaryota</taxon>
        <taxon>Fungi</taxon>
        <taxon>Dikarya</taxon>
        <taxon>Ascomycota</taxon>
        <taxon>Pezizomycotina</taxon>
        <taxon>Sordariomycetes</taxon>
        <taxon>Hypocreomycetidae</taxon>
        <taxon>Glomerellales</taxon>
        <taxon>Plectosphaerellaceae</taxon>
        <taxon>Plectosphaerella</taxon>
    </lineage>
</organism>
<dbReference type="Proteomes" id="UP000813385">
    <property type="component" value="Unassembled WGS sequence"/>
</dbReference>
<reference evidence="2" key="1">
    <citation type="journal article" date="2021" name="Nat. Commun.">
        <title>Genetic determinants of endophytism in the Arabidopsis root mycobiome.</title>
        <authorList>
            <person name="Mesny F."/>
            <person name="Miyauchi S."/>
            <person name="Thiergart T."/>
            <person name="Pickel B."/>
            <person name="Atanasova L."/>
            <person name="Karlsson M."/>
            <person name="Huettel B."/>
            <person name="Barry K.W."/>
            <person name="Haridas S."/>
            <person name="Chen C."/>
            <person name="Bauer D."/>
            <person name="Andreopoulos W."/>
            <person name="Pangilinan J."/>
            <person name="LaButti K."/>
            <person name="Riley R."/>
            <person name="Lipzen A."/>
            <person name="Clum A."/>
            <person name="Drula E."/>
            <person name="Henrissat B."/>
            <person name="Kohler A."/>
            <person name="Grigoriev I.V."/>
            <person name="Martin F.M."/>
            <person name="Hacquard S."/>
        </authorList>
    </citation>
    <scope>NUCLEOTIDE SEQUENCE</scope>
    <source>
        <strain evidence="2">MPI-CAGE-AT-0016</strain>
    </source>
</reference>
<feature type="region of interest" description="Disordered" evidence="1">
    <location>
        <begin position="456"/>
        <end position="491"/>
    </location>
</feature>
<dbReference type="PANTHER" id="PTHR40788">
    <property type="entry name" value="CLR5 DOMAIN-CONTAINING PROTEIN-RELATED"/>
    <property type="match status" value="1"/>
</dbReference>
<comment type="caution">
    <text evidence="2">The sequence shown here is derived from an EMBL/GenBank/DDBJ whole genome shotgun (WGS) entry which is preliminary data.</text>
</comment>